<dbReference type="Proteomes" id="UP000006057">
    <property type="component" value="Chromosome"/>
</dbReference>
<organism evidence="2 3">
    <name type="scientific">Mycolicibacterium chubuense (strain NBB4)</name>
    <name type="common">Mycobacterium chubuense</name>
    <dbReference type="NCBI Taxonomy" id="710421"/>
    <lineage>
        <taxon>Bacteria</taxon>
        <taxon>Bacillati</taxon>
        <taxon>Actinomycetota</taxon>
        <taxon>Actinomycetes</taxon>
        <taxon>Mycobacteriales</taxon>
        <taxon>Mycobacteriaceae</taxon>
        <taxon>Mycolicibacterium</taxon>
    </lineage>
</organism>
<dbReference type="RefSeq" id="WP_014814765.1">
    <property type="nucleotide sequence ID" value="NC_018027.1"/>
</dbReference>
<keyword evidence="3" id="KW-1185">Reference proteome</keyword>
<proteinExistence type="predicted"/>
<evidence type="ECO:0000256" key="1">
    <source>
        <dbReference type="SAM" id="MobiDB-lite"/>
    </source>
</evidence>
<feature type="region of interest" description="Disordered" evidence="1">
    <location>
        <begin position="43"/>
        <end position="63"/>
    </location>
</feature>
<reference evidence="2 3" key="1">
    <citation type="submission" date="2012-06" db="EMBL/GenBank/DDBJ databases">
        <title>Complete sequence of chromosome of Mycobacterium chubuense NBB4.</title>
        <authorList>
            <consortium name="US DOE Joint Genome Institute"/>
            <person name="Lucas S."/>
            <person name="Han J."/>
            <person name="Lapidus A."/>
            <person name="Cheng J.-F."/>
            <person name="Goodwin L."/>
            <person name="Pitluck S."/>
            <person name="Peters L."/>
            <person name="Mikhailova N."/>
            <person name="Teshima H."/>
            <person name="Detter J.C."/>
            <person name="Han C."/>
            <person name="Tapia R."/>
            <person name="Land M."/>
            <person name="Hauser L."/>
            <person name="Kyrpides N."/>
            <person name="Ivanova N."/>
            <person name="Pagani I."/>
            <person name="Mattes T."/>
            <person name="Holmes A."/>
            <person name="Rutledge P."/>
            <person name="Paulsen I."/>
            <person name="Coleman N."/>
            <person name="Woyke T."/>
        </authorList>
    </citation>
    <scope>NUCLEOTIDE SEQUENCE [LARGE SCALE GENOMIC DNA]</scope>
    <source>
        <strain evidence="2 3">NBB4</strain>
    </source>
</reference>
<evidence type="ECO:0000313" key="3">
    <source>
        <dbReference type="Proteomes" id="UP000006057"/>
    </source>
</evidence>
<dbReference type="PATRIC" id="fig|710421.3.peg.1487"/>
<dbReference type="EMBL" id="CP003053">
    <property type="protein sequence ID" value="AFM16284.1"/>
    <property type="molecule type" value="Genomic_DNA"/>
</dbReference>
<evidence type="ECO:0000313" key="2">
    <source>
        <dbReference type="EMBL" id="AFM16284.1"/>
    </source>
</evidence>
<name>I4BG77_MYCCN</name>
<gene>
    <name evidence="2" type="ordered locus">Mycch_1484</name>
</gene>
<dbReference type="KEGG" id="mcb:Mycch_1484"/>
<accession>I4BG77</accession>
<protein>
    <submittedName>
        <fullName evidence="2">Uncharacterized protein</fullName>
    </submittedName>
</protein>
<sequence length="63" mass="7034">MRHRAAGDVAPEARLRDAIVKARESRKQARAAVVRAKVARRAAEDVRLSRRKEPDGSTAEVDR</sequence>
<dbReference type="HOGENOM" id="CLU_2881024_0_0_11"/>
<dbReference type="AlphaFoldDB" id="I4BG77"/>